<comment type="caution">
    <text evidence="2">The sequence shown here is derived from an EMBL/GenBank/DDBJ whole genome shotgun (WGS) entry which is preliminary data.</text>
</comment>
<sequence length="100" mass="11295">MPEDEIAQRELAALTRRFEEVAEKTDREFGIVKSDLTALRLQVGNLDQKVDRLEGRLGNLDQKVDRLEGRFDTLSEKMDRNQAQIIELLSGLVGRGPNAS</sequence>
<feature type="coiled-coil region" evidence="1">
    <location>
        <begin position="36"/>
        <end position="84"/>
    </location>
</feature>
<proteinExistence type="predicted"/>
<accession>A0ABT5Z9M0</accession>
<dbReference type="Proteomes" id="UP001220022">
    <property type="component" value="Unassembled WGS sequence"/>
</dbReference>
<reference evidence="2 3" key="1">
    <citation type="submission" date="2023-03" db="EMBL/GenBank/DDBJ databases">
        <title>Draft genome sequence of type strain Streptomyces ferralitis JCM 14344.</title>
        <authorList>
            <person name="Klaysubun C."/>
            <person name="Duangmal K."/>
        </authorList>
    </citation>
    <scope>NUCLEOTIDE SEQUENCE [LARGE SCALE GENOMIC DNA]</scope>
    <source>
        <strain evidence="2 3">JCM 14344</strain>
    </source>
</reference>
<dbReference type="Gene3D" id="1.20.1270.70">
    <property type="entry name" value="Designed single chain three-helix bundle"/>
    <property type="match status" value="1"/>
</dbReference>
<dbReference type="EMBL" id="JARHTQ010000025">
    <property type="protein sequence ID" value="MDF2259755.1"/>
    <property type="molecule type" value="Genomic_DNA"/>
</dbReference>
<keyword evidence="3" id="KW-1185">Reference proteome</keyword>
<evidence type="ECO:0000313" key="3">
    <source>
        <dbReference type="Proteomes" id="UP001220022"/>
    </source>
</evidence>
<name>A0ABT5Z9M0_9ACTN</name>
<gene>
    <name evidence="2" type="ORF">P2L57_29745</name>
</gene>
<evidence type="ECO:0000256" key="1">
    <source>
        <dbReference type="SAM" id="Coils"/>
    </source>
</evidence>
<protein>
    <submittedName>
        <fullName evidence="2">Uncharacterized protein</fullName>
    </submittedName>
</protein>
<keyword evidence="1" id="KW-0175">Coiled coil</keyword>
<dbReference type="SUPFAM" id="SSF57997">
    <property type="entry name" value="Tropomyosin"/>
    <property type="match status" value="1"/>
</dbReference>
<organism evidence="2 3">
    <name type="scientific">Streptantibioticus ferralitis</name>
    <dbReference type="NCBI Taxonomy" id="236510"/>
    <lineage>
        <taxon>Bacteria</taxon>
        <taxon>Bacillati</taxon>
        <taxon>Actinomycetota</taxon>
        <taxon>Actinomycetes</taxon>
        <taxon>Kitasatosporales</taxon>
        <taxon>Streptomycetaceae</taxon>
        <taxon>Streptantibioticus</taxon>
    </lineage>
</organism>
<evidence type="ECO:0000313" key="2">
    <source>
        <dbReference type="EMBL" id="MDF2259755.1"/>
    </source>
</evidence>
<dbReference type="RefSeq" id="WP_275819677.1">
    <property type="nucleotide sequence ID" value="NZ_BAAANM010000028.1"/>
</dbReference>